<evidence type="ECO:0000313" key="2">
    <source>
        <dbReference type="Proteomes" id="UP001501433"/>
    </source>
</evidence>
<protein>
    <recommendedName>
        <fullName evidence="3">Class I SAM-dependent methyltransferase</fullName>
    </recommendedName>
</protein>
<accession>A0ABP9CQY3</accession>
<dbReference type="Gene3D" id="3.40.50.150">
    <property type="entry name" value="Vaccinia Virus protein VP39"/>
    <property type="match status" value="1"/>
</dbReference>
<dbReference type="RefSeq" id="WP_345277653.1">
    <property type="nucleotide sequence ID" value="NZ_BAABJW010000004.1"/>
</dbReference>
<proteinExistence type="predicted"/>
<name>A0ABP9CQY3_9FLAO</name>
<dbReference type="InterPro" id="IPR029063">
    <property type="entry name" value="SAM-dependent_MTases_sf"/>
</dbReference>
<organism evidence="1 2">
    <name type="scientific">Litoribaculum gwangyangense</name>
    <dbReference type="NCBI Taxonomy" id="1130722"/>
    <lineage>
        <taxon>Bacteria</taxon>
        <taxon>Pseudomonadati</taxon>
        <taxon>Bacteroidota</taxon>
        <taxon>Flavobacteriia</taxon>
        <taxon>Flavobacteriales</taxon>
        <taxon>Flavobacteriaceae</taxon>
        <taxon>Litoribaculum</taxon>
    </lineage>
</organism>
<gene>
    <name evidence="1" type="ORF">GCM10023330_26750</name>
</gene>
<comment type="caution">
    <text evidence="1">The sequence shown here is derived from an EMBL/GenBank/DDBJ whole genome shotgun (WGS) entry which is preliminary data.</text>
</comment>
<keyword evidence="2" id="KW-1185">Reference proteome</keyword>
<dbReference type="Pfam" id="PF13489">
    <property type="entry name" value="Methyltransf_23"/>
    <property type="match status" value="1"/>
</dbReference>
<dbReference type="EMBL" id="BAABJW010000004">
    <property type="protein sequence ID" value="GAA4816811.1"/>
    <property type="molecule type" value="Genomic_DNA"/>
</dbReference>
<dbReference type="CDD" id="cd02440">
    <property type="entry name" value="AdoMet_MTases"/>
    <property type="match status" value="1"/>
</dbReference>
<reference evidence="2" key="1">
    <citation type="journal article" date="2019" name="Int. J. Syst. Evol. Microbiol.">
        <title>The Global Catalogue of Microorganisms (GCM) 10K type strain sequencing project: providing services to taxonomists for standard genome sequencing and annotation.</title>
        <authorList>
            <consortium name="The Broad Institute Genomics Platform"/>
            <consortium name="The Broad Institute Genome Sequencing Center for Infectious Disease"/>
            <person name="Wu L."/>
            <person name="Ma J."/>
        </authorList>
    </citation>
    <scope>NUCLEOTIDE SEQUENCE [LARGE SCALE GENOMIC DNA]</scope>
    <source>
        <strain evidence="2">JCM 18325</strain>
    </source>
</reference>
<evidence type="ECO:0008006" key="3">
    <source>
        <dbReference type="Google" id="ProtNLM"/>
    </source>
</evidence>
<dbReference type="SUPFAM" id="SSF53335">
    <property type="entry name" value="S-adenosyl-L-methionine-dependent methyltransferases"/>
    <property type="match status" value="1"/>
</dbReference>
<dbReference type="Proteomes" id="UP001501433">
    <property type="component" value="Unassembled WGS sequence"/>
</dbReference>
<sequence>MDYENKPEGYYDNVRSEMLEFLPAGAKRILDVGCGNGAFAQIIKEKNQAEVWGIEYINEHGLEAHKKLDTVYIGKCEDFIEGLPNNYFDVIYCNDVLEHLVDPYWVLSILKNKLSENGKIISSLPNVRFYKSFIKVLLYKNWEYEDYGIMDRTHLRFFTKKSIKKMYEDLGFEIVTHKGINKSKSLKPYLFYALTLFTQLDMRYVQFATVAKVANEN</sequence>
<evidence type="ECO:0000313" key="1">
    <source>
        <dbReference type="EMBL" id="GAA4816811.1"/>
    </source>
</evidence>
<dbReference type="PANTHER" id="PTHR43861">
    <property type="entry name" value="TRANS-ACONITATE 2-METHYLTRANSFERASE-RELATED"/>
    <property type="match status" value="1"/>
</dbReference>